<evidence type="ECO:0000313" key="1">
    <source>
        <dbReference type="EMBL" id="RAW63472.1"/>
    </source>
</evidence>
<proteinExistence type="predicted"/>
<name>A0A329UKX1_9FIRM</name>
<sequence length="129" mass="13569">MADTKKPVPSLAQLKQLHAKCMVKISELSDSVSKTVTELSGKKADKVAVQSLTIPASGWMSDNSTFPKYVDIAISGLTANDVVCVIVPPSAAAKAAGICTVSESLAGKLRIRAQYVPTAAITATYYIVR</sequence>
<gene>
    <name evidence="1" type="ORF">C4N23_00190</name>
</gene>
<organism evidence="1 2">
    <name type="scientific">Faecalibacterium hattorii</name>
    <dbReference type="NCBI Taxonomy" id="2935520"/>
    <lineage>
        <taxon>Bacteria</taxon>
        <taxon>Bacillati</taxon>
        <taxon>Bacillota</taxon>
        <taxon>Clostridia</taxon>
        <taxon>Eubacteriales</taxon>
        <taxon>Oscillospiraceae</taxon>
        <taxon>Faecalibacterium</taxon>
    </lineage>
</organism>
<dbReference type="RefSeq" id="WP_112143178.1">
    <property type="nucleotide sequence ID" value="NZ_PRLC01000001.1"/>
</dbReference>
<protein>
    <submittedName>
        <fullName evidence="1">Uncharacterized protein</fullName>
    </submittedName>
</protein>
<evidence type="ECO:0000313" key="2">
    <source>
        <dbReference type="Proteomes" id="UP000250429"/>
    </source>
</evidence>
<dbReference type="AlphaFoldDB" id="A0A329UKX1"/>
<comment type="caution">
    <text evidence="1">The sequence shown here is derived from an EMBL/GenBank/DDBJ whole genome shotgun (WGS) entry which is preliminary data.</text>
</comment>
<dbReference type="EMBL" id="PRLC01000001">
    <property type="protein sequence ID" value="RAW63472.1"/>
    <property type="molecule type" value="Genomic_DNA"/>
</dbReference>
<accession>A0A329UKX1</accession>
<keyword evidence="2" id="KW-1185">Reference proteome</keyword>
<reference evidence="1 2" key="1">
    <citation type="submission" date="2018-02" db="EMBL/GenBank/DDBJ databases">
        <title>Complete genome sequencing of Faecalibacterium prausnitzii strains isolated from the human gut.</title>
        <authorList>
            <person name="Fitzgerald B.C."/>
            <person name="Shkoporov A.N."/>
            <person name="Ross P.R."/>
            <person name="Hill C."/>
        </authorList>
    </citation>
    <scope>NUCLEOTIDE SEQUENCE [LARGE SCALE GENOMIC DNA]</scope>
    <source>
        <strain evidence="1 2">APC922/41-1</strain>
    </source>
</reference>
<dbReference type="Proteomes" id="UP000250429">
    <property type="component" value="Unassembled WGS sequence"/>
</dbReference>